<organism evidence="2 3">
    <name type="scientific">Popillia japonica</name>
    <name type="common">Japanese beetle</name>
    <dbReference type="NCBI Taxonomy" id="7064"/>
    <lineage>
        <taxon>Eukaryota</taxon>
        <taxon>Metazoa</taxon>
        <taxon>Ecdysozoa</taxon>
        <taxon>Arthropoda</taxon>
        <taxon>Hexapoda</taxon>
        <taxon>Insecta</taxon>
        <taxon>Pterygota</taxon>
        <taxon>Neoptera</taxon>
        <taxon>Endopterygota</taxon>
        <taxon>Coleoptera</taxon>
        <taxon>Polyphaga</taxon>
        <taxon>Scarabaeiformia</taxon>
        <taxon>Scarabaeidae</taxon>
        <taxon>Rutelinae</taxon>
        <taxon>Popillia</taxon>
    </lineage>
</organism>
<keyword evidence="3" id="KW-1185">Reference proteome</keyword>
<evidence type="ECO:0000259" key="1">
    <source>
        <dbReference type="PROSITE" id="PS50878"/>
    </source>
</evidence>
<dbReference type="PANTHER" id="PTHR47027:SF20">
    <property type="entry name" value="REVERSE TRANSCRIPTASE-LIKE PROTEIN WITH RNA-DIRECTED DNA POLYMERASE DOMAIN"/>
    <property type="match status" value="1"/>
</dbReference>
<dbReference type="PANTHER" id="PTHR47027">
    <property type="entry name" value="REVERSE TRANSCRIPTASE DOMAIN-CONTAINING PROTEIN"/>
    <property type="match status" value="1"/>
</dbReference>
<protein>
    <submittedName>
        <fullName evidence="2">Reverse transcriptase (RNA-dependent DNA polymerase)</fullName>
    </submittedName>
</protein>
<dbReference type="InterPro" id="IPR043502">
    <property type="entry name" value="DNA/RNA_pol_sf"/>
</dbReference>
<dbReference type="PROSITE" id="PS50878">
    <property type="entry name" value="RT_POL"/>
    <property type="match status" value="1"/>
</dbReference>
<keyword evidence="2" id="KW-0548">Nucleotidyltransferase</keyword>
<dbReference type="EMBL" id="JASPKY010000936">
    <property type="protein sequence ID" value="KAK9680090.1"/>
    <property type="molecule type" value="Genomic_DNA"/>
</dbReference>
<evidence type="ECO:0000313" key="2">
    <source>
        <dbReference type="EMBL" id="KAK9680090.1"/>
    </source>
</evidence>
<proteinExistence type="predicted"/>
<keyword evidence="2" id="KW-0808">Transferase</keyword>
<dbReference type="Proteomes" id="UP001458880">
    <property type="component" value="Unassembled WGS sequence"/>
</dbReference>
<feature type="domain" description="Reverse transcriptase" evidence="1">
    <location>
        <begin position="1"/>
        <end position="92"/>
    </location>
</feature>
<dbReference type="AlphaFoldDB" id="A0AAW1HTZ6"/>
<dbReference type="InterPro" id="IPR000477">
    <property type="entry name" value="RT_dom"/>
</dbReference>
<comment type="caution">
    <text evidence="2">The sequence shown here is derived from an EMBL/GenBank/DDBJ whole genome shotgun (WGS) entry which is preliminary data.</text>
</comment>
<evidence type="ECO:0000313" key="3">
    <source>
        <dbReference type="Proteomes" id="UP001458880"/>
    </source>
</evidence>
<gene>
    <name evidence="2" type="ORF">QE152_g39370</name>
</gene>
<name>A0AAW1HTZ6_POPJA</name>
<dbReference type="GO" id="GO:0003964">
    <property type="term" value="F:RNA-directed DNA polymerase activity"/>
    <property type="evidence" value="ECO:0007669"/>
    <property type="project" value="UniProtKB-KW"/>
</dbReference>
<dbReference type="SUPFAM" id="SSF56672">
    <property type="entry name" value="DNA/RNA polymerases"/>
    <property type="match status" value="1"/>
</dbReference>
<reference evidence="2 3" key="1">
    <citation type="journal article" date="2024" name="BMC Genomics">
        <title>De novo assembly and annotation of Popillia japonica's genome with initial clues to its potential as an invasive pest.</title>
        <authorList>
            <person name="Cucini C."/>
            <person name="Boschi S."/>
            <person name="Funari R."/>
            <person name="Cardaioli E."/>
            <person name="Iannotti N."/>
            <person name="Marturano G."/>
            <person name="Paoli F."/>
            <person name="Bruttini M."/>
            <person name="Carapelli A."/>
            <person name="Frati F."/>
            <person name="Nardi F."/>
        </authorList>
    </citation>
    <scope>NUCLEOTIDE SEQUENCE [LARGE SCALE GENOMIC DNA]</scope>
    <source>
        <strain evidence="2">DMR45628</strain>
    </source>
</reference>
<dbReference type="Pfam" id="PF00078">
    <property type="entry name" value="RVT_1"/>
    <property type="match status" value="1"/>
</dbReference>
<accession>A0AAW1HTZ6</accession>
<sequence length="134" mass="15316">MPKVTVAYKNMNPVQLQSLLYADDIVLMGDKLERTQRTINQWNKIIMQKGMQINTSKTKVMTINAPKNQQDIMCGEDTLERVSTITYLGSKISDDGKVDVEILNRSKKAMQIFYQLNNIILGKKKVSAAEKYEK</sequence>
<keyword evidence="2" id="KW-0695">RNA-directed DNA polymerase</keyword>